<keyword evidence="2" id="KW-1185">Reference proteome</keyword>
<sequence>MREAFPTAPGAPAPGDVTYELAQRALGEVCFVSGDRLRSGMLSGGPRALVPSPSEVIELQTHLELTFSTTEGGLVLQSGTRLRTGLIMTLSEGTVADHVAARDLVVALLEGQEDVLFKARRESRRSIYVVLKVAEADAEPVLQKLRRAATVKVLDSGAFTARAQNDEALKRKREQQDEALRATDSTLVGRLLALRGEGGDMKSRWNLSINVPVLSVSWIHRHEEVKLMVLSLPRGVDFYLAHRRMFEGPQVFLKKA</sequence>
<organism evidence="1 2">
    <name type="scientific">Symbiodinium microadriaticum</name>
    <name type="common">Dinoflagellate</name>
    <name type="synonym">Zooxanthella microadriatica</name>
    <dbReference type="NCBI Taxonomy" id="2951"/>
    <lineage>
        <taxon>Eukaryota</taxon>
        <taxon>Sar</taxon>
        <taxon>Alveolata</taxon>
        <taxon>Dinophyceae</taxon>
        <taxon>Suessiales</taxon>
        <taxon>Symbiodiniaceae</taxon>
        <taxon>Symbiodinium</taxon>
    </lineage>
</organism>
<dbReference type="OrthoDB" id="10391411at2759"/>
<dbReference type="AlphaFoldDB" id="A0A1Q9ED29"/>
<accession>A0A1Q9ED29</accession>
<dbReference type="Proteomes" id="UP000186817">
    <property type="component" value="Unassembled WGS sequence"/>
</dbReference>
<gene>
    <name evidence="1" type="ORF">AK812_SmicGene11543</name>
</gene>
<comment type="caution">
    <text evidence="1">The sequence shown here is derived from an EMBL/GenBank/DDBJ whole genome shotgun (WGS) entry which is preliminary data.</text>
</comment>
<name>A0A1Q9ED29_SYMMI</name>
<reference evidence="1 2" key="1">
    <citation type="submission" date="2016-02" db="EMBL/GenBank/DDBJ databases">
        <title>Genome analysis of coral dinoflagellate symbionts highlights evolutionary adaptations to a symbiotic lifestyle.</title>
        <authorList>
            <person name="Aranda M."/>
            <person name="Li Y."/>
            <person name="Liew Y.J."/>
            <person name="Baumgarten S."/>
            <person name="Simakov O."/>
            <person name="Wilson M."/>
            <person name="Piel J."/>
            <person name="Ashoor H."/>
            <person name="Bougouffa S."/>
            <person name="Bajic V.B."/>
            <person name="Ryu T."/>
            <person name="Ravasi T."/>
            <person name="Bayer T."/>
            <person name="Micklem G."/>
            <person name="Kim H."/>
            <person name="Bhak J."/>
            <person name="Lajeunesse T.C."/>
            <person name="Voolstra C.R."/>
        </authorList>
    </citation>
    <scope>NUCLEOTIDE SEQUENCE [LARGE SCALE GENOMIC DNA]</scope>
    <source>
        <strain evidence="1 2">CCMP2467</strain>
    </source>
</reference>
<proteinExistence type="predicted"/>
<evidence type="ECO:0000313" key="1">
    <source>
        <dbReference type="EMBL" id="OLQ05291.1"/>
    </source>
</evidence>
<evidence type="ECO:0000313" key="2">
    <source>
        <dbReference type="Proteomes" id="UP000186817"/>
    </source>
</evidence>
<dbReference type="EMBL" id="LSRX01000189">
    <property type="protein sequence ID" value="OLQ05291.1"/>
    <property type="molecule type" value="Genomic_DNA"/>
</dbReference>
<protein>
    <submittedName>
        <fullName evidence="1">Uncharacterized protein</fullName>
    </submittedName>
</protein>